<evidence type="ECO:0000313" key="1">
    <source>
        <dbReference type="RefSeq" id="XP_059605902.1"/>
    </source>
</evidence>
<sequence>MEVAPARSYQGGISERGMESTREIGSAQLDPFSLLEGDKALFLQEGRQTEAMAINPAEGQQSNQPNSANIRFRFSRQRGVVMTHLIPQLTSAPSGTLTGAANARRGIILIIPSPQVALPRCLATSLRQEHAHVWMSKEDPYGKPELIASSTPHGSIGTTVALAGPMGAIFLNPGWI</sequence>
<gene>
    <name evidence="1" type="ORF">An01g07540</name>
</gene>
<reference evidence="1" key="2">
    <citation type="submission" date="2025-08" db="UniProtKB">
        <authorList>
            <consortium name="RefSeq"/>
        </authorList>
    </citation>
    <scope>IDENTIFICATION</scope>
</reference>
<accession>A0AAJ8E3Q8</accession>
<organism evidence="1">
    <name type="scientific">Aspergillus niger</name>
    <dbReference type="NCBI Taxonomy" id="5061"/>
    <lineage>
        <taxon>Eukaryota</taxon>
        <taxon>Fungi</taxon>
        <taxon>Dikarya</taxon>
        <taxon>Ascomycota</taxon>
        <taxon>Pezizomycotina</taxon>
        <taxon>Eurotiomycetes</taxon>
        <taxon>Eurotiomycetidae</taxon>
        <taxon>Eurotiales</taxon>
        <taxon>Aspergillaceae</taxon>
        <taxon>Aspergillus</taxon>
        <taxon>Aspergillus subgen. Circumdati</taxon>
    </lineage>
</organism>
<dbReference type="AlphaFoldDB" id="A0AAJ8E3Q8"/>
<reference evidence="1" key="1">
    <citation type="submission" date="2025-02" db="EMBL/GenBank/DDBJ databases">
        <authorList>
            <consortium name="NCBI Genome Project"/>
        </authorList>
    </citation>
    <scope>NUCLEOTIDE SEQUENCE</scope>
</reference>
<dbReference type="RefSeq" id="XP_059605902.1">
    <property type="nucleotide sequence ID" value="XM_059749395.1"/>
</dbReference>
<dbReference type="VEuPathDB" id="FungiDB:An01g07540"/>
<proteinExistence type="predicted"/>
<name>A0AAJ8E3Q8_ASPNG</name>
<protein>
    <submittedName>
        <fullName evidence="1">Uncharacterized protein</fullName>
    </submittedName>
</protein>
<dbReference type="KEGG" id="ang:An01g07540"/>
<dbReference type="GeneID" id="84590000"/>